<dbReference type="Proteomes" id="UP001054945">
    <property type="component" value="Unassembled WGS sequence"/>
</dbReference>
<keyword evidence="2" id="KW-1185">Reference proteome</keyword>
<dbReference type="AlphaFoldDB" id="A0AAV4PYI5"/>
<evidence type="ECO:0000313" key="1">
    <source>
        <dbReference type="EMBL" id="GIY01371.1"/>
    </source>
</evidence>
<evidence type="ECO:0000313" key="2">
    <source>
        <dbReference type="Proteomes" id="UP001054945"/>
    </source>
</evidence>
<feature type="non-terminal residue" evidence="1">
    <location>
        <position position="39"/>
    </location>
</feature>
<gene>
    <name evidence="1" type="ORF">CEXT_567931</name>
</gene>
<reference evidence="1 2" key="1">
    <citation type="submission" date="2021-06" db="EMBL/GenBank/DDBJ databases">
        <title>Caerostris extrusa draft genome.</title>
        <authorList>
            <person name="Kono N."/>
            <person name="Arakawa K."/>
        </authorList>
    </citation>
    <scope>NUCLEOTIDE SEQUENCE [LARGE SCALE GENOMIC DNA]</scope>
</reference>
<sequence>MPDMQDLMFQLRFSANQLERLAKRAEKDEKIQKNKIKKK</sequence>
<organism evidence="1 2">
    <name type="scientific">Caerostris extrusa</name>
    <name type="common">Bark spider</name>
    <name type="synonym">Caerostris bankana</name>
    <dbReference type="NCBI Taxonomy" id="172846"/>
    <lineage>
        <taxon>Eukaryota</taxon>
        <taxon>Metazoa</taxon>
        <taxon>Ecdysozoa</taxon>
        <taxon>Arthropoda</taxon>
        <taxon>Chelicerata</taxon>
        <taxon>Arachnida</taxon>
        <taxon>Araneae</taxon>
        <taxon>Araneomorphae</taxon>
        <taxon>Entelegynae</taxon>
        <taxon>Araneoidea</taxon>
        <taxon>Araneidae</taxon>
        <taxon>Caerostris</taxon>
    </lineage>
</organism>
<dbReference type="EMBL" id="BPLR01005309">
    <property type="protein sequence ID" value="GIY01371.1"/>
    <property type="molecule type" value="Genomic_DNA"/>
</dbReference>
<protein>
    <submittedName>
        <fullName evidence="1">Uncharacterized protein</fullName>
    </submittedName>
</protein>
<accession>A0AAV4PYI5</accession>
<name>A0AAV4PYI5_CAEEX</name>
<proteinExistence type="predicted"/>
<comment type="caution">
    <text evidence="1">The sequence shown here is derived from an EMBL/GenBank/DDBJ whole genome shotgun (WGS) entry which is preliminary data.</text>
</comment>